<dbReference type="GeneID" id="31251829"/>
<dbReference type="CTD" id="31251829"/>
<dbReference type="KEGG" id="loa:LOAG_18075"/>
<name>A0A1S0UGQ9_LOALO</name>
<sequence>METGGIVEPAEPVRELILRSRTIRIPVLATQRGLAAATPKAFNPADLEELPE</sequence>
<evidence type="ECO:0000313" key="1">
    <source>
        <dbReference type="EMBL" id="EJD74631.1"/>
    </source>
</evidence>
<organism evidence="1">
    <name type="scientific">Loa loa</name>
    <name type="common">Eye worm</name>
    <name type="synonym">Filaria loa</name>
    <dbReference type="NCBI Taxonomy" id="7209"/>
    <lineage>
        <taxon>Eukaryota</taxon>
        <taxon>Metazoa</taxon>
        <taxon>Ecdysozoa</taxon>
        <taxon>Nematoda</taxon>
        <taxon>Chromadorea</taxon>
        <taxon>Rhabditida</taxon>
        <taxon>Spirurina</taxon>
        <taxon>Spiruromorpha</taxon>
        <taxon>Filarioidea</taxon>
        <taxon>Onchocercidae</taxon>
        <taxon>Loa</taxon>
    </lineage>
</organism>
<dbReference type="AlphaFoldDB" id="A0A1S0UGQ9"/>
<dbReference type="RefSeq" id="XP_020305539.1">
    <property type="nucleotide sequence ID" value="XM_020450745.1"/>
</dbReference>
<accession>A0A1S0UGQ9</accession>
<dbReference type="InParanoid" id="A0A1S0UGQ9"/>
<gene>
    <name evidence="1" type="ORF">LOAG_18075</name>
</gene>
<proteinExistence type="predicted"/>
<dbReference type="EMBL" id="JH712254">
    <property type="protein sequence ID" value="EJD74631.1"/>
    <property type="molecule type" value="Genomic_DNA"/>
</dbReference>
<protein>
    <submittedName>
        <fullName evidence="1">Uncharacterized protein</fullName>
    </submittedName>
</protein>
<reference evidence="1" key="1">
    <citation type="submission" date="2012-04" db="EMBL/GenBank/DDBJ databases">
        <title>The Genome Sequence of Loa loa.</title>
        <authorList>
            <consortium name="The Broad Institute Genome Sequencing Platform"/>
            <consortium name="Broad Institute Genome Sequencing Center for Infectious Disease"/>
            <person name="Nutman T.B."/>
            <person name="Fink D.L."/>
            <person name="Russ C."/>
            <person name="Young S."/>
            <person name="Zeng Q."/>
            <person name="Gargeya S."/>
            <person name="Alvarado L."/>
            <person name="Berlin A."/>
            <person name="Chapman S.B."/>
            <person name="Chen Z."/>
            <person name="Freedman E."/>
            <person name="Gellesch M."/>
            <person name="Goldberg J."/>
            <person name="Griggs A."/>
            <person name="Gujja S."/>
            <person name="Heilman E.R."/>
            <person name="Heiman D."/>
            <person name="Howarth C."/>
            <person name="Mehta T."/>
            <person name="Neiman D."/>
            <person name="Pearson M."/>
            <person name="Roberts A."/>
            <person name="Saif S."/>
            <person name="Shea T."/>
            <person name="Shenoy N."/>
            <person name="Sisk P."/>
            <person name="Stolte C."/>
            <person name="Sykes S."/>
            <person name="White J."/>
            <person name="Yandava C."/>
            <person name="Haas B."/>
            <person name="Henn M.R."/>
            <person name="Nusbaum C."/>
            <person name="Birren B."/>
        </authorList>
    </citation>
    <scope>NUCLEOTIDE SEQUENCE [LARGE SCALE GENOMIC DNA]</scope>
</reference>